<dbReference type="PROSITE" id="PS50082">
    <property type="entry name" value="WD_REPEATS_2"/>
    <property type="match status" value="4"/>
</dbReference>
<dbReference type="InterPro" id="IPR019775">
    <property type="entry name" value="WD40_repeat_CS"/>
</dbReference>
<dbReference type="InterPro" id="IPR036322">
    <property type="entry name" value="WD40_repeat_dom_sf"/>
</dbReference>
<dbReference type="Gene3D" id="2.130.10.10">
    <property type="entry name" value="YVTN repeat-like/Quinoprotein amine dehydrogenase"/>
    <property type="match status" value="2"/>
</dbReference>
<gene>
    <name evidence="4" type="ORF">ALTATR162_LOCUS7829</name>
</gene>
<protein>
    <recommendedName>
        <fullName evidence="6">Vegetative incompatibility protein HET-E-1</fullName>
    </recommendedName>
</protein>
<keyword evidence="1 3" id="KW-0853">WD repeat</keyword>
<feature type="repeat" description="WD" evidence="3">
    <location>
        <begin position="212"/>
        <end position="253"/>
    </location>
</feature>
<dbReference type="PROSITE" id="PS50294">
    <property type="entry name" value="WD_REPEATS_REGION"/>
    <property type="match status" value="4"/>
</dbReference>
<evidence type="ECO:0000313" key="4">
    <source>
        <dbReference type="EMBL" id="CAG5174645.1"/>
    </source>
</evidence>
<dbReference type="PANTHER" id="PTHR19848:SF8">
    <property type="entry name" value="F-BOX AND WD REPEAT DOMAIN CONTAINING 7"/>
    <property type="match status" value="1"/>
</dbReference>
<evidence type="ECO:0000313" key="5">
    <source>
        <dbReference type="Proteomes" id="UP000676310"/>
    </source>
</evidence>
<feature type="repeat" description="WD" evidence="3">
    <location>
        <begin position="170"/>
        <end position="211"/>
    </location>
</feature>
<dbReference type="Proteomes" id="UP000676310">
    <property type="component" value="Unassembled WGS sequence"/>
</dbReference>
<dbReference type="RefSeq" id="XP_043171393.1">
    <property type="nucleotide sequence ID" value="XM_043315458.1"/>
</dbReference>
<dbReference type="InterPro" id="IPR001680">
    <property type="entry name" value="WD40_rpt"/>
</dbReference>
<reference evidence="4" key="1">
    <citation type="submission" date="2021-05" db="EMBL/GenBank/DDBJ databases">
        <authorList>
            <person name="Stam R."/>
        </authorList>
    </citation>
    <scope>NUCLEOTIDE SEQUENCE</scope>
    <source>
        <strain evidence="4">CS162</strain>
    </source>
</reference>
<dbReference type="InterPro" id="IPR020472">
    <property type="entry name" value="WD40_PAC1"/>
</dbReference>
<dbReference type="AlphaFoldDB" id="A0A8J2IEQ4"/>
<dbReference type="OrthoDB" id="538223at2759"/>
<dbReference type="CDD" id="cd00200">
    <property type="entry name" value="WD40"/>
    <property type="match status" value="1"/>
</dbReference>
<feature type="repeat" description="WD" evidence="3">
    <location>
        <begin position="86"/>
        <end position="127"/>
    </location>
</feature>
<evidence type="ECO:0000256" key="3">
    <source>
        <dbReference type="PROSITE-ProRule" id="PRU00221"/>
    </source>
</evidence>
<dbReference type="GeneID" id="67019872"/>
<dbReference type="PROSITE" id="PS00678">
    <property type="entry name" value="WD_REPEATS_1"/>
    <property type="match status" value="3"/>
</dbReference>
<comment type="caution">
    <text evidence="4">The sequence shown here is derived from an EMBL/GenBank/DDBJ whole genome shotgun (WGS) entry which is preliminary data.</text>
</comment>
<evidence type="ECO:0000256" key="1">
    <source>
        <dbReference type="ARBA" id="ARBA00022574"/>
    </source>
</evidence>
<evidence type="ECO:0000256" key="2">
    <source>
        <dbReference type="ARBA" id="ARBA00022737"/>
    </source>
</evidence>
<dbReference type="SMART" id="SM00320">
    <property type="entry name" value="WD40"/>
    <property type="match status" value="4"/>
</dbReference>
<dbReference type="PRINTS" id="PR00320">
    <property type="entry name" value="GPROTEINBRPT"/>
</dbReference>
<dbReference type="Pfam" id="PF00400">
    <property type="entry name" value="WD40"/>
    <property type="match status" value="4"/>
</dbReference>
<dbReference type="InterPro" id="IPR015943">
    <property type="entry name" value="WD40/YVTN_repeat-like_dom_sf"/>
</dbReference>
<proteinExistence type="predicted"/>
<sequence>MSKGVVSMKEGQEEATSFTQLVYDVYRFVMYHKQAIESSPLQAYGSGLLFSPKQSVVRKLFQHEGPEGIALKPGMSDRWSACLQTLEGHSSLVYSVAFSHDSTRLASASWDNTVKMWDASSGACLQTLEGHSDGVTSVAFSHDSTRLASASWDRTVKLWDASSGACPQTLEGHSQTVRSVAFSHDSTRLASTSDDRTVKVWDASSGACLQTFEDHSKSVTSVAFSHDSTRLAWASWDCTVKMWDASSGACLLTLDVGRHLYNLSFDNTGVCLVTEIGSLDVSTSMGFGAENVTVLQHPQYVDAGVSPDSTWITCDGKNLLWIPPEYRPSCSSVWGDTIGMGVGSGRIWICSINLQMFS</sequence>
<name>A0A8J2IEQ4_9PLEO</name>
<accession>A0A8J2IEQ4</accession>
<dbReference type="PANTHER" id="PTHR19848">
    <property type="entry name" value="WD40 REPEAT PROTEIN"/>
    <property type="match status" value="1"/>
</dbReference>
<keyword evidence="5" id="KW-1185">Reference proteome</keyword>
<feature type="repeat" description="WD" evidence="3">
    <location>
        <begin position="128"/>
        <end position="169"/>
    </location>
</feature>
<dbReference type="SUPFAM" id="SSF50978">
    <property type="entry name" value="WD40 repeat-like"/>
    <property type="match status" value="1"/>
</dbReference>
<dbReference type="EMBL" id="CAJRGZ010000022">
    <property type="protein sequence ID" value="CAG5174645.1"/>
    <property type="molecule type" value="Genomic_DNA"/>
</dbReference>
<keyword evidence="2" id="KW-0677">Repeat</keyword>
<evidence type="ECO:0008006" key="6">
    <source>
        <dbReference type="Google" id="ProtNLM"/>
    </source>
</evidence>
<organism evidence="4 5">
    <name type="scientific">Alternaria atra</name>
    <dbReference type="NCBI Taxonomy" id="119953"/>
    <lineage>
        <taxon>Eukaryota</taxon>
        <taxon>Fungi</taxon>
        <taxon>Dikarya</taxon>
        <taxon>Ascomycota</taxon>
        <taxon>Pezizomycotina</taxon>
        <taxon>Dothideomycetes</taxon>
        <taxon>Pleosporomycetidae</taxon>
        <taxon>Pleosporales</taxon>
        <taxon>Pleosporineae</taxon>
        <taxon>Pleosporaceae</taxon>
        <taxon>Alternaria</taxon>
        <taxon>Alternaria sect. Ulocladioides</taxon>
    </lineage>
</organism>